<evidence type="ECO:0000256" key="1">
    <source>
        <dbReference type="ARBA" id="ARBA00022801"/>
    </source>
</evidence>
<dbReference type="EC" id="3.2.1.23" evidence="4"/>
<dbReference type="OMA" id="LANVGMH"/>
<reference evidence="4 6" key="1">
    <citation type="journal article" date="2017" name="Nature">
        <title>The sunflower genome provides insights into oil metabolism, flowering and Asterid evolution.</title>
        <authorList>
            <person name="Badouin H."/>
            <person name="Gouzy J."/>
            <person name="Grassa C.J."/>
            <person name="Murat F."/>
            <person name="Staton S.E."/>
            <person name="Cottret L."/>
            <person name="Lelandais-Briere C."/>
            <person name="Owens G.L."/>
            <person name="Carrere S."/>
            <person name="Mayjonade B."/>
            <person name="Legrand L."/>
            <person name="Gill N."/>
            <person name="Kane N.C."/>
            <person name="Bowers J.E."/>
            <person name="Hubner S."/>
            <person name="Bellec A."/>
            <person name="Berard A."/>
            <person name="Berges H."/>
            <person name="Blanchet N."/>
            <person name="Boniface M.C."/>
            <person name="Brunel D."/>
            <person name="Catrice O."/>
            <person name="Chaidir N."/>
            <person name="Claudel C."/>
            <person name="Donnadieu C."/>
            <person name="Faraut T."/>
            <person name="Fievet G."/>
            <person name="Helmstetter N."/>
            <person name="King M."/>
            <person name="Knapp S.J."/>
            <person name="Lai Z."/>
            <person name="Le Paslier M.C."/>
            <person name="Lippi Y."/>
            <person name="Lorenzon L."/>
            <person name="Mandel J.R."/>
            <person name="Marage G."/>
            <person name="Marchand G."/>
            <person name="Marquand E."/>
            <person name="Bret-Mestries E."/>
            <person name="Morien E."/>
            <person name="Nambeesan S."/>
            <person name="Nguyen T."/>
            <person name="Pegot-Espagnet P."/>
            <person name="Pouilly N."/>
            <person name="Raftis F."/>
            <person name="Sallet E."/>
            <person name="Schiex T."/>
            <person name="Thomas J."/>
            <person name="Vandecasteele C."/>
            <person name="Vares D."/>
            <person name="Vear F."/>
            <person name="Vautrin S."/>
            <person name="Crespi M."/>
            <person name="Mangin B."/>
            <person name="Burke J.M."/>
            <person name="Salse J."/>
            <person name="Munos S."/>
            <person name="Vincourt P."/>
            <person name="Rieseberg L.H."/>
            <person name="Langlade N.B."/>
        </authorList>
    </citation>
    <scope>NUCLEOTIDE SEQUENCE [LARGE SCALE GENOMIC DNA]</scope>
    <source>
        <strain evidence="6">cv. SF193</strain>
        <tissue evidence="4">Leaves</tissue>
    </source>
</reference>
<reference evidence="4" key="3">
    <citation type="submission" date="2020-06" db="EMBL/GenBank/DDBJ databases">
        <title>Helianthus annuus Genome sequencing and assembly Release 2.</title>
        <authorList>
            <person name="Gouzy J."/>
            <person name="Langlade N."/>
            <person name="Munos S."/>
        </authorList>
    </citation>
    <scope>NUCLEOTIDE SEQUENCE</scope>
    <source>
        <tissue evidence="4">Leaves</tissue>
    </source>
</reference>
<dbReference type="Proteomes" id="UP000215914">
    <property type="component" value="Chromosome 12"/>
</dbReference>
<dbReference type="GO" id="GO:0004565">
    <property type="term" value="F:beta-galactosidase activity"/>
    <property type="evidence" value="ECO:0007669"/>
    <property type="project" value="UniProtKB-EC"/>
</dbReference>
<keyword evidence="6" id="KW-1185">Reference proteome</keyword>
<dbReference type="AlphaFoldDB" id="A0A251T3P4"/>
<dbReference type="GO" id="GO:0005975">
    <property type="term" value="P:carbohydrate metabolic process"/>
    <property type="evidence" value="ECO:0007669"/>
    <property type="project" value="InterPro"/>
</dbReference>
<dbReference type="PRINTS" id="PR00742">
    <property type="entry name" value="GLHYDRLASE35"/>
</dbReference>
<proteinExistence type="predicted"/>
<dbReference type="Gene3D" id="2.60.120.260">
    <property type="entry name" value="Galactose-binding domain-like"/>
    <property type="match status" value="1"/>
</dbReference>
<dbReference type="FunFam" id="2.60.120.260:FF:000037">
    <property type="entry name" value="Beta-galactosidase"/>
    <property type="match status" value="1"/>
</dbReference>
<keyword evidence="2 4" id="KW-0326">Glycosidase</keyword>
<dbReference type="PANTHER" id="PTHR23421">
    <property type="entry name" value="BETA-GALACTOSIDASE RELATED"/>
    <property type="match status" value="1"/>
</dbReference>
<sequence length="146" mass="15960">MSLTFSQSVKLRAGVNKISMLSISVGLANVGMHFETYNVGILGPITLKGLNEGTRDLTKQQWSYKVGLKGETLSLDTLDGSSSVEWLQGSLVAQKQPLTWYKTTFNAPEGNDPLDLDMNGMGKGQIWINREGLGRYWPANIAHGTT</sequence>
<dbReference type="Gramene" id="mRNA:HanXRQr2_Chr12g0548081">
    <property type="protein sequence ID" value="mRNA:HanXRQr2_Chr12g0548081"/>
    <property type="gene ID" value="HanXRQr2_Chr12g0548081"/>
</dbReference>
<evidence type="ECO:0000313" key="5">
    <source>
        <dbReference type="EMBL" id="OTG05524.1"/>
    </source>
</evidence>
<dbReference type="Pfam" id="PF21467">
    <property type="entry name" value="BetaGal_gal-bd"/>
    <property type="match status" value="1"/>
</dbReference>
<evidence type="ECO:0000313" key="6">
    <source>
        <dbReference type="Proteomes" id="UP000215914"/>
    </source>
</evidence>
<reference evidence="5" key="2">
    <citation type="submission" date="2017-02" db="EMBL/GenBank/DDBJ databases">
        <title>Sunflower complete genome.</title>
        <authorList>
            <person name="Langlade N."/>
            <person name="Munos S."/>
        </authorList>
    </citation>
    <scope>NUCLEOTIDE SEQUENCE [LARGE SCALE GENOMIC DNA]</scope>
    <source>
        <tissue evidence="5">Leaves</tissue>
    </source>
</reference>
<keyword evidence="1 5" id="KW-0378">Hydrolase</keyword>
<organism evidence="5 6">
    <name type="scientific">Helianthus annuus</name>
    <name type="common">Common sunflower</name>
    <dbReference type="NCBI Taxonomy" id="4232"/>
    <lineage>
        <taxon>Eukaryota</taxon>
        <taxon>Viridiplantae</taxon>
        <taxon>Streptophyta</taxon>
        <taxon>Embryophyta</taxon>
        <taxon>Tracheophyta</taxon>
        <taxon>Spermatophyta</taxon>
        <taxon>Magnoliopsida</taxon>
        <taxon>eudicotyledons</taxon>
        <taxon>Gunneridae</taxon>
        <taxon>Pentapetalae</taxon>
        <taxon>asterids</taxon>
        <taxon>campanulids</taxon>
        <taxon>Asterales</taxon>
        <taxon>Asteraceae</taxon>
        <taxon>Asteroideae</taxon>
        <taxon>Heliantheae alliance</taxon>
        <taxon>Heliantheae</taxon>
        <taxon>Helianthus</taxon>
    </lineage>
</organism>
<name>A0A251T3P4_HELAN</name>
<evidence type="ECO:0000256" key="2">
    <source>
        <dbReference type="ARBA" id="ARBA00023295"/>
    </source>
</evidence>
<evidence type="ECO:0000313" key="4">
    <source>
        <dbReference type="EMBL" id="KAF5778486.1"/>
    </source>
</evidence>
<dbReference type="InterPro" id="IPR048913">
    <property type="entry name" value="BetaGal_gal-bd"/>
</dbReference>
<gene>
    <name evidence="5" type="ORF">HannXRQ_Chr12g0374471</name>
    <name evidence="4" type="ORF">HanXRQr2_Chr12g0548081</name>
</gene>
<dbReference type="SUPFAM" id="SSF49785">
    <property type="entry name" value="Galactose-binding domain-like"/>
    <property type="match status" value="1"/>
</dbReference>
<dbReference type="EMBL" id="CM007901">
    <property type="protein sequence ID" value="OTG05524.1"/>
    <property type="molecule type" value="Genomic_DNA"/>
</dbReference>
<feature type="domain" description="Beta-galactosidase galactose-binding" evidence="3">
    <location>
        <begin position="98"/>
        <end position="139"/>
    </location>
</feature>
<protein>
    <submittedName>
        <fullName evidence="4">Beta-galactosidase</fullName>
        <ecNumber evidence="4">3.2.1.23</ecNumber>
    </submittedName>
    <submittedName>
        <fullName evidence="5">Putative glycoside hydrolase, family 35</fullName>
    </submittedName>
</protein>
<dbReference type="EMBL" id="MNCJ02000327">
    <property type="protein sequence ID" value="KAF5778486.1"/>
    <property type="molecule type" value="Genomic_DNA"/>
</dbReference>
<accession>A0A251T3P4</accession>
<dbReference type="InParanoid" id="A0A251T3P4"/>
<dbReference type="InterPro" id="IPR001944">
    <property type="entry name" value="Glycoside_Hdrlase_35"/>
</dbReference>
<evidence type="ECO:0000259" key="3">
    <source>
        <dbReference type="Pfam" id="PF21467"/>
    </source>
</evidence>
<dbReference type="InterPro" id="IPR008979">
    <property type="entry name" value="Galactose-bd-like_sf"/>
</dbReference>